<dbReference type="OrthoDB" id="512473at2759"/>
<dbReference type="GO" id="GO:0005876">
    <property type="term" value="C:spindle microtubule"/>
    <property type="evidence" value="ECO:0007669"/>
    <property type="project" value="TreeGrafter"/>
</dbReference>
<evidence type="ECO:0000256" key="3">
    <source>
        <dbReference type="ARBA" id="ARBA00022490"/>
    </source>
</evidence>
<evidence type="ECO:0000256" key="1">
    <source>
        <dbReference type="ARBA" id="ARBA00004245"/>
    </source>
</evidence>
<keyword evidence="6" id="KW-0206">Cytoskeleton</keyword>
<evidence type="ECO:0000256" key="6">
    <source>
        <dbReference type="ARBA" id="ARBA00023212"/>
    </source>
</evidence>
<keyword evidence="5" id="KW-0802">TPR repeat</keyword>
<comment type="subunit">
    <text evidence="2">Interacts with microtubules.</text>
</comment>
<reference evidence="9 10" key="1">
    <citation type="submission" date="2017-08" db="EMBL/GenBank/DDBJ databases">
        <title>Acidophilic green algal genome provides insights into adaptation to an acidic environment.</title>
        <authorList>
            <person name="Hirooka S."/>
            <person name="Hirose Y."/>
            <person name="Kanesaki Y."/>
            <person name="Higuchi S."/>
            <person name="Fujiwara T."/>
            <person name="Onuma R."/>
            <person name="Era A."/>
            <person name="Ohbayashi R."/>
            <person name="Uzuka A."/>
            <person name="Nozaki H."/>
            <person name="Yoshikawa H."/>
            <person name="Miyagishima S.Y."/>
        </authorList>
    </citation>
    <scope>NUCLEOTIDE SEQUENCE [LARGE SCALE GENOMIC DNA]</scope>
    <source>
        <strain evidence="9 10">NIES-2499</strain>
    </source>
</reference>
<protein>
    <recommendedName>
        <fullName evidence="7">Regulator of microtubule dynamics protein 1</fullName>
    </recommendedName>
    <alternativeName>
        <fullName evidence="8">Protein FAM82B</fullName>
    </alternativeName>
</protein>
<evidence type="ECO:0000313" key="10">
    <source>
        <dbReference type="Proteomes" id="UP000232323"/>
    </source>
</evidence>
<gene>
    <name evidence="9" type="ORF">CEUSTIGMA_g7833.t1</name>
</gene>
<accession>A0A250XBF4</accession>
<dbReference type="Proteomes" id="UP000232323">
    <property type="component" value="Unassembled WGS sequence"/>
</dbReference>
<dbReference type="PANTHER" id="PTHR16056">
    <property type="entry name" value="REGULATOR OF MICROTUBULE DYNAMICS PROTEIN"/>
    <property type="match status" value="1"/>
</dbReference>
<dbReference type="Gene3D" id="1.25.40.10">
    <property type="entry name" value="Tetratricopeptide repeat domain"/>
    <property type="match status" value="1"/>
</dbReference>
<evidence type="ECO:0000256" key="5">
    <source>
        <dbReference type="ARBA" id="ARBA00022803"/>
    </source>
</evidence>
<dbReference type="InterPro" id="IPR049039">
    <property type="entry name" value="RMD1-3_a_helical_rpt"/>
</dbReference>
<evidence type="ECO:0000256" key="8">
    <source>
        <dbReference type="ARBA" id="ARBA00041958"/>
    </source>
</evidence>
<dbReference type="PANTHER" id="PTHR16056:SF16">
    <property type="entry name" value="REGULATOR OF MICROTUBULE DYNAMICS PROTEIN 1"/>
    <property type="match status" value="1"/>
</dbReference>
<sequence>MFATITTDNFSVTSRSHSLGLLPAVYGPDFPLLDMLQQHFAPKTSIVVSTQRQVIQNVERACLWLTTWPRRIKAWHTEHQEAVRTAGNHSHRSTAISKASREAQRISDQAIAAERECRPDLAAELLEKLSRIHPHAETLARLSKQYTDMSYLILQADAAARSSTVDLNIKAVELALKAVATDPTNALGHIALCVSRGRLALVSDNRKKIQLAKDAADDAATAMRLDPYNDYAHHLMGRWHFEMAQLNAVVRTLIRICFGTTLMEGSFSEALSCYRKAAELNPGRVIHRVEIGRTLIKLGNVQAGLEHLQQAIDMDIEDINAKLQQDDAAMLLKKLRAGKREDLYIKNETRS</sequence>
<dbReference type="GO" id="GO:0008017">
    <property type="term" value="F:microtubule binding"/>
    <property type="evidence" value="ECO:0007669"/>
    <property type="project" value="TreeGrafter"/>
</dbReference>
<dbReference type="InterPro" id="IPR011990">
    <property type="entry name" value="TPR-like_helical_dom_sf"/>
</dbReference>
<keyword evidence="4" id="KW-0677">Repeat</keyword>
<dbReference type="AlphaFoldDB" id="A0A250XBF4"/>
<keyword evidence="3" id="KW-0963">Cytoplasm</keyword>
<proteinExistence type="predicted"/>
<organism evidence="9 10">
    <name type="scientific">Chlamydomonas eustigma</name>
    <dbReference type="NCBI Taxonomy" id="1157962"/>
    <lineage>
        <taxon>Eukaryota</taxon>
        <taxon>Viridiplantae</taxon>
        <taxon>Chlorophyta</taxon>
        <taxon>core chlorophytes</taxon>
        <taxon>Chlorophyceae</taxon>
        <taxon>CS clade</taxon>
        <taxon>Chlamydomonadales</taxon>
        <taxon>Chlamydomonadaceae</taxon>
        <taxon>Chlamydomonas</taxon>
    </lineage>
</organism>
<name>A0A250XBF4_9CHLO</name>
<dbReference type="EMBL" id="BEGY01000051">
    <property type="protein sequence ID" value="GAX80394.1"/>
    <property type="molecule type" value="Genomic_DNA"/>
</dbReference>
<evidence type="ECO:0000256" key="2">
    <source>
        <dbReference type="ARBA" id="ARBA00011375"/>
    </source>
</evidence>
<dbReference type="Pfam" id="PF21033">
    <property type="entry name" value="RMD1-3"/>
    <property type="match status" value="1"/>
</dbReference>
<comment type="caution">
    <text evidence="9">The sequence shown here is derived from an EMBL/GenBank/DDBJ whole genome shotgun (WGS) entry which is preliminary data.</text>
</comment>
<keyword evidence="10" id="KW-1185">Reference proteome</keyword>
<dbReference type="STRING" id="1157962.A0A250XBF4"/>
<evidence type="ECO:0000256" key="7">
    <source>
        <dbReference type="ARBA" id="ARBA00039966"/>
    </source>
</evidence>
<dbReference type="GO" id="GO:0005737">
    <property type="term" value="C:cytoplasm"/>
    <property type="evidence" value="ECO:0007669"/>
    <property type="project" value="TreeGrafter"/>
</dbReference>
<evidence type="ECO:0000313" key="9">
    <source>
        <dbReference type="EMBL" id="GAX80394.1"/>
    </source>
</evidence>
<evidence type="ECO:0000256" key="4">
    <source>
        <dbReference type="ARBA" id="ARBA00022737"/>
    </source>
</evidence>
<dbReference type="GO" id="GO:0097431">
    <property type="term" value="C:mitotic spindle pole"/>
    <property type="evidence" value="ECO:0007669"/>
    <property type="project" value="TreeGrafter"/>
</dbReference>
<comment type="subcellular location">
    <subcellularLocation>
        <location evidence="1">Cytoplasm</location>
        <location evidence="1">Cytoskeleton</location>
    </subcellularLocation>
</comment>
<dbReference type="SUPFAM" id="SSF48452">
    <property type="entry name" value="TPR-like"/>
    <property type="match status" value="1"/>
</dbReference>